<evidence type="ECO:0000256" key="2">
    <source>
        <dbReference type="ARBA" id="ARBA00022741"/>
    </source>
</evidence>
<dbReference type="PROSITE" id="PS51198">
    <property type="entry name" value="UVRD_HELICASE_ATP_BIND"/>
    <property type="match status" value="1"/>
</dbReference>
<accession>B7KFJ3</accession>
<dbReference type="STRING" id="65393.PCC7424_4965"/>
<feature type="binding site" evidence="11">
    <location>
        <begin position="41"/>
        <end position="48"/>
    </location>
    <ligand>
        <name>ATP</name>
        <dbReference type="ChEBI" id="CHEBI:30616"/>
    </ligand>
</feature>
<dbReference type="GO" id="GO:0000725">
    <property type="term" value="P:recombinational repair"/>
    <property type="evidence" value="ECO:0007669"/>
    <property type="project" value="TreeGrafter"/>
</dbReference>
<feature type="domain" description="UvrD-like helicase C-terminal" evidence="13">
    <location>
        <begin position="379"/>
        <end position="643"/>
    </location>
</feature>
<evidence type="ECO:0000256" key="1">
    <source>
        <dbReference type="ARBA" id="ARBA00009922"/>
    </source>
</evidence>
<dbReference type="HOGENOM" id="CLU_362043_0_0_3"/>
<dbReference type="OrthoDB" id="9765670at2"/>
<proteinExistence type="inferred from homology"/>
<dbReference type="PANTHER" id="PTHR11070:SF2">
    <property type="entry name" value="ATP-DEPENDENT DNA HELICASE SRS2"/>
    <property type="match status" value="1"/>
</dbReference>
<dbReference type="Pfam" id="PF00580">
    <property type="entry name" value="UvrD-helicase"/>
    <property type="match status" value="1"/>
</dbReference>
<dbReference type="GO" id="GO:0043138">
    <property type="term" value="F:3'-5' DNA helicase activity"/>
    <property type="evidence" value="ECO:0007669"/>
    <property type="project" value="UniProtKB-EC"/>
</dbReference>
<dbReference type="PANTHER" id="PTHR11070">
    <property type="entry name" value="UVRD / RECB / PCRA DNA HELICASE FAMILY MEMBER"/>
    <property type="match status" value="1"/>
</dbReference>
<comment type="catalytic activity">
    <reaction evidence="10">
        <text>ATP + H2O = ADP + phosphate + H(+)</text>
        <dbReference type="Rhea" id="RHEA:13065"/>
        <dbReference type="ChEBI" id="CHEBI:15377"/>
        <dbReference type="ChEBI" id="CHEBI:15378"/>
        <dbReference type="ChEBI" id="CHEBI:30616"/>
        <dbReference type="ChEBI" id="CHEBI:43474"/>
        <dbReference type="ChEBI" id="CHEBI:456216"/>
        <dbReference type="EC" id="5.6.2.4"/>
    </reaction>
</comment>
<dbReference type="GO" id="GO:0005524">
    <property type="term" value="F:ATP binding"/>
    <property type="evidence" value="ECO:0007669"/>
    <property type="project" value="UniProtKB-UniRule"/>
</dbReference>
<dbReference type="InterPro" id="IPR013986">
    <property type="entry name" value="DExx_box_DNA_helicase_dom_sf"/>
</dbReference>
<dbReference type="AlphaFoldDB" id="B7KFJ3"/>
<protein>
    <recommendedName>
        <fullName evidence="9">DNA 3'-5' helicase</fullName>
        <ecNumber evidence="9">5.6.2.4</ecNumber>
    </recommendedName>
</protein>
<evidence type="ECO:0000259" key="13">
    <source>
        <dbReference type="PROSITE" id="PS51217"/>
    </source>
</evidence>
<dbReference type="Proteomes" id="UP000002384">
    <property type="component" value="Chromosome"/>
</dbReference>
<organism evidence="14 15">
    <name type="scientific">Gloeothece citriformis (strain PCC 7424)</name>
    <name type="common">Cyanothece sp. (strain PCC 7424)</name>
    <dbReference type="NCBI Taxonomy" id="65393"/>
    <lineage>
        <taxon>Bacteria</taxon>
        <taxon>Bacillati</taxon>
        <taxon>Cyanobacteriota</taxon>
        <taxon>Cyanophyceae</taxon>
        <taxon>Oscillatoriophycideae</taxon>
        <taxon>Chroococcales</taxon>
        <taxon>Aphanothecaceae</taxon>
        <taxon>Gloeothece</taxon>
        <taxon>Gloeothece citriformis</taxon>
    </lineage>
</organism>
<comment type="catalytic activity">
    <reaction evidence="8">
        <text>Couples ATP hydrolysis with the unwinding of duplex DNA by translocating in the 3'-5' direction.</text>
        <dbReference type="EC" id="5.6.2.4"/>
    </reaction>
</comment>
<dbReference type="InterPro" id="IPR000212">
    <property type="entry name" value="DNA_helicase_UvrD/REP"/>
</dbReference>
<evidence type="ECO:0000256" key="9">
    <source>
        <dbReference type="ARBA" id="ARBA00034808"/>
    </source>
</evidence>
<evidence type="ECO:0000256" key="3">
    <source>
        <dbReference type="ARBA" id="ARBA00022801"/>
    </source>
</evidence>
<dbReference type="SUPFAM" id="SSF52540">
    <property type="entry name" value="P-loop containing nucleoside triphosphate hydrolases"/>
    <property type="match status" value="1"/>
</dbReference>
<dbReference type="GO" id="GO:0003677">
    <property type="term" value="F:DNA binding"/>
    <property type="evidence" value="ECO:0007669"/>
    <property type="project" value="UniProtKB-KW"/>
</dbReference>
<dbReference type="GO" id="GO:0033202">
    <property type="term" value="C:DNA helicase complex"/>
    <property type="evidence" value="ECO:0007669"/>
    <property type="project" value="TreeGrafter"/>
</dbReference>
<gene>
    <name evidence="14" type="ordered locus">PCC7424_4965</name>
</gene>
<evidence type="ECO:0000256" key="11">
    <source>
        <dbReference type="PROSITE-ProRule" id="PRU00560"/>
    </source>
</evidence>
<evidence type="ECO:0000256" key="5">
    <source>
        <dbReference type="ARBA" id="ARBA00022840"/>
    </source>
</evidence>
<evidence type="ECO:0000256" key="6">
    <source>
        <dbReference type="ARBA" id="ARBA00023125"/>
    </source>
</evidence>
<dbReference type="Gene3D" id="3.40.50.300">
    <property type="entry name" value="P-loop containing nucleotide triphosphate hydrolases"/>
    <property type="match status" value="2"/>
</dbReference>
<dbReference type="InterPro" id="IPR014017">
    <property type="entry name" value="DNA_helicase_UvrD-like_C"/>
</dbReference>
<keyword evidence="5 11" id="KW-0067">ATP-binding</keyword>
<keyword evidence="3 11" id="KW-0378">Hydrolase</keyword>
<dbReference type="Pfam" id="PF13361">
    <property type="entry name" value="UvrD_C"/>
    <property type="match status" value="1"/>
</dbReference>
<keyword evidence="6" id="KW-0238">DNA-binding</keyword>
<evidence type="ECO:0000256" key="7">
    <source>
        <dbReference type="ARBA" id="ARBA00023235"/>
    </source>
</evidence>
<sequence>MTSQPPLLDHLQEQLKLLRESLRIGQRSLADWKGGRMAVSAVPGAGKSHSLSVAAAFAIARNQLHARKQLVIVTYTRSAAASIKSKIKERLRELKLPPTGFTVQTLHGLALQIASRHPDLSELNLESSTIIIPTPSHRIIRACVEQWITSTPKRYQVLLEGLQFDGEETERLRRQSVLRTEVLPSLAHTVIREAKSSGLSPENVWQLNSYSQDPYDTLAIAAGLYEQYEKLMRSRAYIDYDDMILAALRVLEDEGIRHHWQTQVFGVFEDEAQDSSPLQERLITVLAQDANNPNLAPNLIRVGDPNQAINSTFTPADPVYFNWFCNLCKEENNLATMDQAGRSNEMIIKAANFVLHWVCQRWKTESNYQGNGNQNSLNSSQIPFRLQDINPVSVGDPQPDANPLPVGKGLEIYSPEDIFRTVKLIEKRVIELLSDNSNNNAAILVRENRQGRFLAEQLAHLYKEHNIRVYEVSEVDRSSLIPLEILKLLQFLDRPHSPDNLKSALEVLEQRGLIPAQDLNALATYPEQFLYPSPLEPPQKPPVEQARRYCCNLLRSKIELPHYYLISFLGMTLKYTGSELATVQKLADRINQETVGNSSLKTTIAALNEIVSSERFEGVEEDNDDQYTRSGQLTIITMHKAKGLDWDYVFIPFLHDDVLPGKPWVPTAAKFLGDFTLSEVARAQIRAAVHSQYQNSDILPRIPHPVDAWEEANKLKWAEEFRLLYVAMTRAKRLLWMSAAQLGPFRWSVFRGDQTTNLQDKKPCPILPALMNRFPESVMDD</sequence>
<keyword evidence="2 11" id="KW-0547">Nucleotide-binding</keyword>
<comment type="similarity">
    <text evidence="1">Belongs to the helicase family. UvrD subfamily.</text>
</comment>
<keyword evidence="4 11" id="KW-0347">Helicase</keyword>
<dbReference type="Gene3D" id="1.10.10.160">
    <property type="match status" value="1"/>
</dbReference>
<evidence type="ECO:0000259" key="12">
    <source>
        <dbReference type="PROSITE" id="PS51198"/>
    </source>
</evidence>
<dbReference type="EMBL" id="CP001291">
    <property type="protein sequence ID" value="ACK73318.1"/>
    <property type="molecule type" value="Genomic_DNA"/>
</dbReference>
<dbReference type="PROSITE" id="PS51217">
    <property type="entry name" value="UVRD_HELICASE_CTER"/>
    <property type="match status" value="1"/>
</dbReference>
<dbReference type="InterPro" id="IPR014016">
    <property type="entry name" value="UvrD-like_ATP-bd"/>
</dbReference>
<reference evidence="15" key="1">
    <citation type="journal article" date="2011" name="MBio">
        <title>Novel metabolic attributes of the genus Cyanothece, comprising a group of unicellular nitrogen-fixing Cyanobacteria.</title>
        <authorList>
            <person name="Bandyopadhyay A."/>
            <person name="Elvitigala T."/>
            <person name="Welsh E."/>
            <person name="Stockel J."/>
            <person name="Liberton M."/>
            <person name="Min H."/>
            <person name="Sherman L.A."/>
            <person name="Pakrasi H.B."/>
        </authorList>
    </citation>
    <scope>NUCLEOTIDE SEQUENCE [LARGE SCALE GENOMIC DNA]</scope>
    <source>
        <strain evidence="15">PCC 7424</strain>
    </source>
</reference>
<dbReference type="eggNOG" id="COG0210">
    <property type="taxonomic scope" value="Bacteria"/>
</dbReference>
<evidence type="ECO:0000256" key="10">
    <source>
        <dbReference type="ARBA" id="ARBA00048988"/>
    </source>
</evidence>
<dbReference type="KEGG" id="cyc:PCC7424_4965"/>
<dbReference type="EC" id="5.6.2.4" evidence="9"/>
<feature type="domain" description="UvrD-like helicase ATP-binding" evidence="12">
    <location>
        <begin position="20"/>
        <end position="344"/>
    </location>
</feature>
<dbReference type="Gene3D" id="1.10.486.10">
    <property type="entry name" value="PCRA, domain 4"/>
    <property type="match status" value="1"/>
</dbReference>
<keyword evidence="7" id="KW-0413">Isomerase</keyword>
<dbReference type="InterPro" id="IPR027417">
    <property type="entry name" value="P-loop_NTPase"/>
</dbReference>
<dbReference type="RefSeq" id="WP_015956899.1">
    <property type="nucleotide sequence ID" value="NC_011729.1"/>
</dbReference>
<evidence type="ECO:0000256" key="8">
    <source>
        <dbReference type="ARBA" id="ARBA00034617"/>
    </source>
</evidence>
<dbReference type="GO" id="GO:0005829">
    <property type="term" value="C:cytosol"/>
    <property type="evidence" value="ECO:0007669"/>
    <property type="project" value="TreeGrafter"/>
</dbReference>
<dbReference type="GO" id="GO:0016887">
    <property type="term" value="F:ATP hydrolysis activity"/>
    <property type="evidence" value="ECO:0007669"/>
    <property type="project" value="RHEA"/>
</dbReference>
<evidence type="ECO:0000313" key="15">
    <source>
        <dbReference type="Proteomes" id="UP000002384"/>
    </source>
</evidence>
<keyword evidence="15" id="KW-1185">Reference proteome</keyword>
<evidence type="ECO:0000256" key="4">
    <source>
        <dbReference type="ARBA" id="ARBA00022806"/>
    </source>
</evidence>
<evidence type="ECO:0000313" key="14">
    <source>
        <dbReference type="EMBL" id="ACK73318.1"/>
    </source>
</evidence>
<name>B7KFJ3_GLOC7</name>